<evidence type="ECO:0000313" key="2">
    <source>
        <dbReference type="EMBL" id="GFH62111.1"/>
    </source>
</evidence>
<dbReference type="AlphaFoldDB" id="A0AAD3DD46"/>
<evidence type="ECO:0000313" key="3">
    <source>
        <dbReference type="Proteomes" id="UP001054902"/>
    </source>
</evidence>
<gene>
    <name evidence="2" type="ORF">CTEN210_18587</name>
</gene>
<organism evidence="2 3">
    <name type="scientific">Chaetoceros tenuissimus</name>
    <dbReference type="NCBI Taxonomy" id="426638"/>
    <lineage>
        <taxon>Eukaryota</taxon>
        <taxon>Sar</taxon>
        <taxon>Stramenopiles</taxon>
        <taxon>Ochrophyta</taxon>
        <taxon>Bacillariophyta</taxon>
        <taxon>Coscinodiscophyceae</taxon>
        <taxon>Chaetocerotophycidae</taxon>
        <taxon>Chaetocerotales</taxon>
        <taxon>Chaetocerotaceae</taxon>
        <taxon>Chaetoceros</taxon>
    </lineage>
</organism>
<feature type="signal peptide" evidence="1">
    <location>
        <begin position="1"/>
        <end position="16"/>
    </location>
</feature>
<keyword evidence="1" id="KW-0732">Signal</keyword>
<proteinExistence type="predicted"/>
<comment type="caution">
    <text evidence="2">The sequence shown here is derived from an EMBL/GenBank/DDBJ whole genome shotgun (WGS) entry which is preliminary data.</text>
</comment>
<accession>A0AAD3DD46</accession>
<dbReference type="EMBL" id="BLLK01000077">
    <property type="protein sequence ID" value="GFH62111.1"/>
    <property type="molecule type" value="Genomic_DNA"/>
</dbReference>
<evidence type="ECO:0000256" key="1">
    <source>
        <dbReference type="SAM" id="SignalP"/>
    </source>
</evidence>
<feature type="chain" id="PRO_5042163055" evidence="1">
    <location>
        <begin position="17"/>
        <end position="78"/>
    </location>
</feature>
<name>A0AAD3DD46_9STRA</name>
<dbReference type="Proteomes" id="UP001054902">
    <property type="component" value="Unassembled WGS sequence"/>
</dbReference>
<protein>
    <submittedName>
        <fullName evidence="2">Uncharacterized protein</fullName>
    </submittedName>
</protein>
<sequence length="78" mass="8441">MFKSVVLAALVASAAAFAPASSVVRTSALAAEWEPSDGSKWVEKDFETEMTKLEKEAEERLDAKIKELEANIESVGKP</sequence>
<reference evidence="2 3" key="1">
    <citation type="journal article" date="2021" name="Sci. Rep.">
        <title>The genome of the diatom Chaetoceros tenuissimus carries an ancient integrated fragment of an extant virus.</title>
        <authorList>
            <person name="Hongo Y."/>
            <person name="Kimura K."/>
            <person name="Takaki Y."/>
            <person name="Yoshida Y."/>
            <person name="Baba S."/>
            <person name="Kobayashi G."/>
            <person name="Nagasaki K."/>
            <person name="Hano T."/>
            <person name="Tomaru Y."/>
        </authorList>
    </citation>
    <scope>NUCLEOTIDE SEQUENCE [LARGE SCALE GENOMIC DNA]</scope>
    <source>
        <strain evidence="2 3">NIES-3715</strain>
    </source>
</reference>
<keyword evidence="3" id="KW-1185">Reference proteome</keyword>